<evidence type="ECO:0000256" key="10">
    <source>
        <dbReference type="RuleBase" id="RU361115"/>
    </source>
</evidence>
<comment type="subcellular location">
    <subcellularLocation>
        <location evidence="1">Membrane</location>
        <topology evidence="1">Multi-pass membrane protein</topology>
    </subcellularLocation>
</comment>
<accession>A0A6J1S5E4</accession>
<keyword evidence="5 10" id="KW-0276">Fatty acid metabolism</keyword>
<dbReference type="GO" id="GO:0034625">
    <property type="term" value="P:fatty acid elongation, monounsaturated fatty acid"/>
    <property type="evidence" value="ECO:0007669"/>
    <property type="project" value="TreeGrafter"/>
</dbReference>
<evidence type="ECO:0000313" key="12">
    <source>
        <dbReference type="RefSeq" id="XP_052127253.1"/>
    </source>
</evidence>
<dbReference type="EC" id="2.3.1.199" evidence="10"/>
<keyword evidence="8 10" id="KW-0472">Membrane</keyword>
<evidence type="ECO:0000256" key="2">
    <source>
        <dbReference type="ARBA" id="ARBA00022516"/>
    </source>
</evidence>
<comment type="similarity">
    <text evidence="10">Belongs to the ELO family.</text>
</comment>
<dbReference type="GO" id="GO:0005789">
    <property type="term" value="C:endoplasmic reticulum membrane"/>
    <property type="evidence" value="ECO:0007669"/>
    <property type="project" value="TreeGrafter"/>
</dbReference>
<feature type="transmembrane region" description="Helical" evidence="10">
    <location>
        <begin position="34"/>
        <end position="51"/>
    </location>
</feature>
<evidence type="ECO:0000313" key="11">
    <source>
        <dbReference type="Proteomes" id="UP000504606"/>
    </source>
</evidence>
<feature type="transmembrane region" description="Helical" evidence="10">
    <location>
        <begin position="171"/>
        <end position="192"/>
    </location>
</feature>
<evidence type="ECO:0000256" key="4">
    <source>
        <dbReference type="ARBA" id="ARBA00022692"/>
    </source>
</evidence>
<feature type="transmembrane region" description="Helical" evidence="10">
    <location>
        <begin position="116"/>
        <end position="135"/>
    </location>
</feature>
<evidence type="ECO:0000256" key="5">
    <source>
        <dbReference type="ARBA" id="ARBA00022832"/>
    </source>
</evidence>
<dbReference type="RefSeq" id="XP_052127253.1">
    <property type="nucleotide sequence ID" value="XM_052271293.1"/>
</dbReference>
<evidence type="ECO:0000256" key="8">
    <source>
        <dbReference type="ARBA" id="ARBA00023136"/>
    </source>
</evidence>
<evidence type="ECO:0000256" key="1">
    <source>
        <dbReference type="ARBA" id="ARBA00004141"/>
    </source>
</evidence>
<keyword evidence="4 10" id="KW-0812">Transmembrane</keyword>
<organism evidence="11 12">
    <name type="scientific">Frankliniella occidentalis</name>
    <name type="common">Western flower thrips</name>
    <name type="synonym">Euthrips occidentalis</name>
    <dbReference type="NCBI Taxonomy" id="133901"/>
    <lineage>
        <taxon>Eukaryota</taxon>
        <taxon>Metazoa</taxon>
        <taxon>Ecdysozoa</taxon>
        <taxon>Arthropoda</taxon>
        <taxon>Hexapoda</taxon>
        <taxon>Insecta</taxon>
        <taxon>Pterygota</taxon>
        <taxon>Neoptera</taxon>
        <taxon>Paraneoptera</taxon>
        <taxon>Thysanoptera</taxon>
        <taxon>Terebrantia</taxon>
        <taxon>Thripoidea</taxon>
        <taxon>Thripidae</taxon>
        <taxon>Frankliniella</taxon>
    </lineage>
</organism>
<keyword evidence="2 10" id="KW-0444">Lipid biosynthesis</keyword>
<dbReference type="PANTHER" id="PTHR11157:SF28">
    <property type="entry name" value="ELONGATION OF VERY LONG CHAIN FATTY ACIDS PROTEIN"/>
    <property type="match status" value="1"/>
</dbReference>
<name>A0A6J1S5E4_FRAOC</name>
<dbReference type="OrthoDB" id="434092at2759"/>
<dbReference type="GO" id="GO:0030148">
    <property type="term" value="P:sphingolipid biosynthetic process"/>
    <property type="evidence" value="ECO:0007669"/>
    <property type="project" value="TreeGrafter"/>
</dbReference>
<keyword evidence="11" id="KW-1185">Reference proteome</keyword>
<keyword evidence="6 10" id="KW-1133">Transmembrane helix</keyword>
<evidence type="ECO:0000256" key="6">
    <source>
        <dbReference type="ARBA" id="ARBA00022989"/>
    </source>
</evidence>
<dbReference type="PANTHER" id="PTHR11157">
    <property type="entry name" value="FATTY ACID ACYL TRANSFERASE-RELATED"/>
    <property type="match status" value="1"/>
</dbReference>
<keyword evidence="7 10" id="KW-0443">Lipid metabolism</keyword>
<sequence>MTSIITDAVAEVNRLVRENEDPRTKDWFMMSSPWPLLALLVVYVYGCTSVGPRIMQDRQPFKLTGVLIAYNFLQMIGSAWLFTEGMYGGWMNEYDYTCQPVGTSTSPQAMRMAGAVWWYFAFKVIELLDTVFFVLRKKNNQLSFLHMYHHTVMPLCAWVGTKFLPGGHGTFIGLINCLVHVVMYCYYMLAAIPGTKKYLGWKPWVTIVQLVQFVIVFFHASQPLYRQCDYPKAIASLLTFNAVLFMYMFGSFYYRTYILAPKRQQAAALRDDKHQQMISNSNGLLLVNNNVISAKDNNGKVKSS</sequence>
<dbReference type="GO" id="GO:0009922">
    <property type="term" value="F:fatty acid elongase activity"/>
    <property type="evidence" value="ECO:0007669"/>
    <property type="project" value="UniProtKB-EC"/>
</dbReference>
<protein>
    <recommendedName>
        <fullName evidence="10">Elongation of very long chain fatty acids protein</fullName>
        <ecNumber evidence="10">2.3.1.199</ecNumber>
    </recommendedName>
    <alternativeName>
        <fullName evidence="10">Very-long-chain 3-oxoacyl-CoA synthase</fullName>
    </alternativeName>
</protein>
<feature type="transmembrane region" description="Helical" evidence="10">
    <location>
        <begin position="63"/>
        <end position="82"/>
    </location>
</feature>
<dbReference type="GeneID" id="113204791"/>
<evidence type="ECO:0000256" key="9">
    <source>
        <dbReference type="ARBA" id="ARBA00023160"/>
    </source>
</evidence>
<dbReference type="AlphaFoldDB" id="A0A6J1S5E4"/>
<feature type="transmembrane region" description="Helical" evidence="10">
    <location>
        <begin position="233"/>
        <end position="254"/>
    </location>
</feature>
<reference evidence="12" key="1">
    <citation type="submission" date="2025-08" db="UniProtKB">
        <authorList>
            <consortium name="RefSeq"/>
        </authorList>
    </citation>
    <scope>IDENTIFICATION</scope>
    <source>
        <tissue evidence="12">Whole organism</tissue>
    </source>
</reference>
<feature type="transmembrane region" description="Helical" evidence="10">
    <location>
        <begin position="204"/>
        <end position="221"/>
    </location>
</feature>
<dbReference type="GO" id="GO:0034626">
    <property type="term" value="P:fatty acid elongation, polyunsaturated fatty acid"/>
    <property type="evidence" value="ECO:0007669"/>
    <property type="project" value="TreeGrafter"/>
</dbReference>
<comment type="catalytic activity">
    <reaction evidence="10">
        <text>a very-long-chain acyl-CoA + malonyl-CoA + H(+) = a very-long-chain 3-oxoacyl-CoA + CO2 + CoA</text>
        <dbReference type="Rhea" id="RHEA:32727"/>
        <dbReference type="ChEBI" id="CHEBI:15378"/>
        <dbReference type="ChEBI" id="CHEBI:16526"/>
        <dbReference type="ChEBI" id="CHEBI:57287"/>
        <dbReference type="ChEBI" id="CHEBI:57384"/>
        <dbReference type="ChEBI" id="CHEBI:90725"/>
        <dbReference type="ChEBI" id="CHEBI:90736"/>
        <dbReference type="EC" id="2.3.1.199"/>
    </reaction>
</comment>
<dbReference type="GO" id="GO:0042761">
    <property type="term" value="P:very long-chain fatty acid biosynthetic process"/>
    <property type="evidence" value="ECO:0007669"/>
    <property type="project" value="TreeGrafter"/>
</dbReference>
<dbReference type="GO" id="GO:0019367">
    <property type="term" value="P:fatty acid elongation, saturated fatty acid"/>
    <property type="evidence" value="ECO:0007669"/>
    <property type="project" value="TreeGrafter"/>
</dbReference>
<evidence type="ECO:0000256" key="3">
    <source>
        <dbReference type="ARBA" id="ARBA00022679"/>
    </source>
</evidence>
<keyword evidence="9 10" id="KW-0275">Fatty acid biosynthesis</keyword>
<feature type="transmembrane region" description="Helical" evidence="10">
    <location>
        <begin position="147"/>
        <end position="165"/>
    </location>
</feature>
<evidence type="ECO:0000256" key="7">
    <source>
        <dbReference type="ARBA" id="ARBA00023098"/>
    </source>
</evidence>
<dbReference type="InterPro" id="IPR002076">
    <property type="entry name" value="ELO_fam"/>
</dbReference>
<keyword evidence="3 10" id="KW-0808">Transferase</keyword>
<dbReference type="Pfam" id="PF01151">
    <property type="entry name" value="ELO"/>
    <property type="match status" value="1"/>
</dbReference>
<proteinExistence type="inferred from homology"/>
<gene>
    <name evidence="12" type="primary">LOC113204791</name>
</gene>
<dbReference type="KEGG" id="foc:113204791"/>
<dbReference type="Proteomes" id="UP000504606">
    <property type="component" value="Unplaced"/>
</dbReference>